<reference evidence="3" key="1">
    <citation type="submission" date="2021-01" db="EMBL/GenBank/DDBJ databases">
        <authorList>
            <person name="Corre E."/>
            <person name="Pelletier E."/>
            <person name="Niang G."/>
            <person name="Scheremetjew M."/>
            <person name="Finn R."/>
            <person name="Kale V."/>
            <person name="Holt S."/>
            <person name="Cochrane G."/>
            <person name="Meng A."/>
            <person name="Brown T."/>
            <person name="Cohen L."/>
        </authorList>
    </citation>
    <scope>NUCLEOTIDE SEQUENCE</scope>
    <source>
        <strain evidence="3">308</strain>
    </source>
</reference>
<gene>
    <name evidence="3" type="ORF">CHYS00102_LOCUS2489</name>
</gene>
<organism evidence="3">
    <name type="scientific">Corethron hystrix</name>
    <dbReference type="NCBI Taxonomy" id="216773"/>
    <lineage>
        <taxon>Eukaryota</taxon>
        <taxon>Sar</taxon>
        <taxon>Stramenopiles</taxon>
        <taxon>Ochrophyta</taxon>
        <taxon>Bacillariophyta</taxon>
        <taxon>Coscinodiscophyceae</taxon>
        <taxon>Corethrophycidae</taxon>
        <taxon>Corethrales</taxon>
        <taxon>Corethraceae</taxon>
        <taxon>Corethron</taxon>
    </lineage>
</organism>
<evidence type="ECO:0000256" key="2">
    <source>
        <dbReference type="SAM" id="SignalP"/>
    </source>
</evidence>
<evidence type="ECO:0000313" key="3">
    <source>
        <dbReference type="EMBL" id="CAD8875314.1"/>
    </source>
</evidence>
<dbReference type="AlphaFoldDB" id="A0A7S1FM70"/>
<feature type="chain" id="PRO_5030523671" evidence="2">
    <location>
        <begin position="24"/>
        <end position="263"/>
    </location>
</feature>
<keyword evidence="2" id="KW-0732">Signal</keyword>
<feature type="region of interest" description="Disordered" evidence="1">
    <location>
        <begin position="115"/>
        <end position="146"/>
    </location>
</feature>
<proteinExistence type="predicted"/>
<dbReference type="EMBL" id="HBFR01003589">
    <property type="protein sequence ID" value="CAD8875314.1"/>
    <property type="molecule type" value="Transcribed_RNA"/>
</dbReference>
<accession>A0A7S1FM70</accession>
<evidence type="ECO:0000256" key="1">
    <source>
        <dbReference type="SAM" id="MobiDB-lite"/>
    </source>
</evidence>
<name>A0A7S1FM70_9STRA</name>
<feature type="compositionally biased region" description="Basic residues" evidence="1">
    <location>
        <begin position="120"/>
        <end position="132"/>
    </location>
</feature>
<protein>
    <submittedName>
        <fullName evidence="3">Uncharacterized protein</fullName>
    </submittedName>
</protein>
<sequence length="263" mass="29151">MMQRHSLLSVLMVFGAFLCPGAKFFTSGYIVGPHRHSGRSSNQLSRQSRLHYPSPFFTPATTSALSLSRNTDTGEGSGNIFETLFTGGYGASEEDIAAAARIATKIRSASDLPGWEKAPMRRKGSTRPRHRAWGGDSELPVQEKPNYDPALEACPEKWLTQEELEAKFRLTGTQSDILFVSLAGPNKYAERDVCEEKISNWRKSGKFDQSIFVEYVKKGQNDLILGYSTFVGLNLFFVLNIVFPTNPVGNLLVYIVGGLQDMI</sequence>
<feature type="signal peptide" evidence="2">
    <location>
        <begin position="1"/>
        <end position="23"/>
    </location>
</feature>